<dbReference type="GO" id="GO:1905515">
    <property type="term" value="P:non-motile cilium assembly"/>
    <property type="evidence" value="ECO:0007669"/>
    <property type="project" value="TreeGrafter"/>
</dbReference>
<keyword evidence="6 7" id="KW-0472">Membrane</keyword>
<dbReference type="RefSeq" id="XP_013901629.1">
    <property type="nucleotide sequence ID" value="XM_014046175.1"/>
</dbReference>
<keyword evidence="5 7" id="KW-1133">Transmembrane helix</keyword>
<evidence type="ECO:0000256" key="1">
    <source>
        <dbReference type="ARBA" id="ARBA00004141"/>
    </source>
</evidence>
<name>A0A0D2MHU7_9CHLO</name>
<keyword evidence="4" id="KW-0970">Cilium biogenesis/degradation</keyword>
<protein>
    <recommendedName>
        <fullName evidence="2">Transmembrane protein 107</fullName>
    </recommendedName>
</protein>
<dbReference type="GO" id="GO:1904491">
    <property type="term" value="P:protein localization to ciliary transition zone"/>
    <property type="evidence" value="ECO:0007669"/>
    <property type="project" value="TreeGrafter"/>
</dbReference>
<sequence length="125" mass="13548">MGYIRAEEDTLTGHLLLADGTQADLYTQPQFVETRARLRSLAAASVACFAVEYLGLFAGASIFMRGHTCLYILLHFAGAVLTGLFYTQALPLGALAASFALFNCLPAALELLTLVFVVRVSFFSY</sequence>
<dbReference type="GeneID" id="25738224"/>
<evidence type="ECO:0000256" key="3">
    <source>
        <dbReference type="ARBA" id="ARBA00022692"/>
    </source>
</evidence>
<dbReference type="OrthoDB" id="2114471at2759"/>
<proteinExistence type="predicted"/>
<dbReference type="InterPro" id="IPR029248">
    <property type="entry name" value="TMEM107"/>
</dbReference>
<keyword evidence="3 7" id="KW-0812">Transmembrane</keyword>
<evidence type="ECO:0000256" key="6">
    <source>
        <dbReference type="ARBA" id="ARBA00023136"/>
    </source>
</evidence>
<evidence type="ECO:0000256" key="2">
    <source>
        <dbReference type="ARBA" id="ARBA00015652"/>
    </source>
</evidence>
<dbReference type="GO" id="GO:0036038">
    <property type="term" value="C:MKS complex"/>
    <property type="evidence" value="ECO:0007669"/>
    <property type="project" value="TreeGrafter"/>
</dbReference>
<gene>
    <name evidence="8" type="ORF">MNEG_5347</name>
</gene>
<feature type="transmembrane region" description="Helical" evidence="7">
    <location>
        <begin position="41"/>
        <end position="63"/>
    </location>
</feature>
<keyword evidence="9" id="KW-1185">Reference proteome</keyword>
<dbReference type="EMBL" id="KK101009">
    <property type="protein sequence ID" value="KIZ02610.1"/>
    <property type="molecule type" value="Genomic_DNA"/>
</dbReference>
<dbReference type="GO" id="GO:0016020">
    <property type="term" value="C:membrane"/>
    <property type="evidence" value="ECO:0007669"/>
    <property type="project" value="UniProtKB-SubCell"/>
</dbReference>
<dbReference type="KEGG" id="mng:MNEG_5347"/>
<feature type="transmembrane region" description="Helical" evidence="7">
    <location>
        <begin position="95"/>
        <end position="118"/>
    </location>
</feature>
<reference evidence="8 9" key="1">
    <citation type="journal article" date="2013" name="BMC Genomics">
        <title>Reconstruction of the lipid metabolism for the microalga Monoraphidium neglectum from its genome sequence reveals characteristics suitable for biofuel production.</title>
        <authorList>
            <person name="Bogen C."/>
            <person name="Al-Dilaimi A."/>
            <person name="Albersmeier A."/>
            <person name="Wichmann J."/>
            <person name="Grundmann M."/>
            <person name="Rupp O."/>
            <person name="Lauersen K.J."/>
            <person name="Blifernez-Klassen O."/>
            <person name="Kalinowski J."/>
            <person name="Goesmann A."/>
            <person name="Mussgnug J.H."/>
            <person name="Kruse O."/>
        </authorList>
    </citation>
    <scope>NUCLEOTIDE SEQUENCE [LARGE SCALE GENOMIC DNA]</scope>
    <source>
        <strain evidence="8 9">SAG 48.87</strain>
    </source>
</reference>
<evidence type="ECO:0000313" key="9">
    <source>
        <dbReference type="Proteomes" id="UP000054498"/>
    </source>
</evidence>
<dbReference type="Proteomes" id="UP000054498">
    <property type="component" value="Unassembled WGS sequence"/>
</dbReference>
<organism evidence="8 9">
    <name type="scientific">Monoraphidium neglectum</name>
    <dbReference type="NCBI Taxonomy" id="145388"/>
    <lineage>
        <taxon>Eukaryota</taxon>
        <taxon>Viridiplantae</taxon>
        <taxon>Chlorophyta</taxon>
        <taxon>core chlorophytes</taxon>
        <taxon>Chlorophyceae</taxon>
        <taxon>CS clade</taxon>
        <taxon>Sphaeropleales</taxon>
        <taxon>Selenastraceae</taxon>
        <taxon>Monoraphidium</taxon>
    </lineage>
</organism>
<dbReference type="Pfam" id="PF14995">
    <property type="entry name" value="TMEM107"/>
    <property type="match status" value="1"/>
</dbReference>
<evidence type="ECO:0000313" key="8">
    <source>
        <dbReference type="EMBL" id="KIZ02610.1"/>
    </source>
</evidence>
<comment type="subcellular location">
    <subcellularLocation>
        <location evidence="1">Membrane</location>
        <topology evidence="1">Multi-pass membrane protein</topology>
    </subcellularLocation>
</comment>
<evidence type="ECO:0000256" key="4">
    <source>
        <dbReference type="ARBA" id="ARBA00022794"/>
    </source>
</evidence>
<accession>A0A0D2MHU7</accession>
<feature type="transmembrane region" description="Helical" evidence="7">
    <location>
        <begin position="70"/>
        <end position="89"/>
    </location>
</feature>
<evidence type="ECO:0000256" key="5">
    <source>
        <dbReference type="ARBA" id="ARBA00022989"/>
    </source>
</evidence>
<evidence type="ECO:0000256" key="7">
    <source>
        <dbReference type="SAM" id="Phobius"/>
    </source>
</evidence>
<dbReference type="AlphaFoldDB" id="A0A0D2MHU7"/>
<dbReference type="PANTHER" id="PTHR34341:SF1">
    <property type="entry name" value="TRANSMEMBRANE PROTEIN 107"/>
    <property type="match status" value="1"/>
</dbReference>
<dbReference type="PANTHER" id="PTHR34341">
    <property type="entry name" value="TRANSMEMBRANE PROTEIN 107"/>
    <property type="match status" value="1"/>
</dbReference>